<dbReference type="EMBL" id="SKBQ01000061">
    <property type="protein sequence ID" value="TPX09840.1"/>
    <property type="molecule type" value="Genomic_DNA"/>
</dbReference>
<protein>
    <submittedName>
        <fullName evidence="1">Uncharacterized protein</fullName>
    </submittedName>
</protein>
<name>A0A507B006_9PEZI</name>
<comment type="caution">
    <text evidence="1">The sequence shown here is derived from an EMBL/GenBank/DDBJ whole genome shotgun (WGS) entry which is preliminary data.</text>
</comment>
<dbReference type="InParanoid" id="A0A507B006"/>
<dbReference type="GeneID" id="41976309"/>
<dbReference type="RefSeq" id="XP_030991551.1">
    <property type="nucleotide sequence ID" value="XM_031143763.1"/>
</dbReference>
<accession>A0A507B006</accession>
<organism evidence="1 2">
    <name type="scientific">Thyridium curvatum</name>
    <dbReference type="NCBI Taxonomy" id="1093900"/>
    <lineage>
        <taxon>Eukaryota</taxon>
        <taxon>Fungi</taxon>
        <taxon>Dikarya</taxon>
        <taxon>Ascomycota</taxon>
        <taxon>Pezizomycotina</taxon>
        <taxon>Sordariomycetes</taxon>
        <taxon>Sordariomycetidae</taxon>
        <taxon>Thyridiales</taxon>
        <taxon>Thyridiaceae</taxon>
        <taxon>Thyridium</taxon>
    </lineage>
</organism>
<reference evidence="1 2" key="1">
    <citation type="submission" date="2019-06" db="EMBL/GenBank/DDBJ databases">
        <title>Draft genome sequence of the filamentous fungus Phialemoniopsis curvata isolated from diesel fuel.</title>
        <authorList>
            <person name="Varaljay V.A."/>
            <person name="Lyon W.J."/>
            <person name="Crouch A.L."/>
            <person name="Drake C.E."/>
            <person name="Hollomon J.M."/>
            <person name="Nadeau L.J."/>
            <person name="Nunn H.S."/>
            <person name="Stevenson B.S."/>
            <person name="Bojanowski C.L."/>
            <person name="Crookes-Goodson W.J."/>
        </authorList>
    </citation>
    <scope>NUCLEOTIDE SEQUENCE [LARGE SCALE GENOMIC DNA]</scope>
    <source>
        <strain evidence="1 2">D216</strain>
    </source>
</reference>
<sequence>MSSVPPYYPEGWDRDRMLNSGAADDMEGLTPENMSAFRDGLRADVGDEEYEKFFDEMWTREKRAKGIADPPPSEPLFMQAMRLMEERRGPESRWDPWGFVVFKSPEIRDEAEWAACRERFDLILKESTDLYKGFDGLEECLSRMKFRWVEDVTEGDAGFDGIARLYSAMSDNLPPGLAHSVCLYITPPALRSVLDSRLPSSGKRQYRREIPYAVAVSAKAAEPVDPQDVEDDVAGADWRGYFNVALESLLESLFPTVASGSRTPFEMAGHVEGEDVWCDGYRWGVHKTGIGYWDRRTQQPGTGL</sequence>
<gene>
    <name evidence="1" type="ORF">E0L32_008862</name>
</gene>
<dbReference type="AlphaFoldDB" id="A0A507B006"/>
<evidence type="ECO:0000313" key="2">
    <source>
        <dbReference type="Proteomes" id="UP000319257"/>
    </source>
</evidence>
<keyword evidence="2" id="KW-1185">Reference proteome</keyword>
<dbReference type="OrthoDB" id="4869816at2759"/>
<dbReference type="Proteomes" id="UP000319257">
    <property type="component" value="Unassembled WGS sequence"/>
</dbReference>
<evidence type="ECO:0000313" key="1">
    <source>
        <dbReference type="EMBL" id="TPX09840.1"/>
    </source>
</evidence>
<proteinExistence type="predicted"/>